<dbReference type="Pfam" id="PF10683">
    <property type="entry name" value="DBD_Tnp_Hermes"/>
    <property type="match status" value="1"/>
</dbReference>
<evidence type="ECO:0000313" key="8">
    <source>
        <dbReference type="EMBL" id="CAF1260746.1"/>
    </source>
</evidence>
<keyword evidence="2" id="KW-0479">Metal-binding</keyword>
<evidence type="ECO:0000313" key="10">
    <source>
        <dbReference type="EMBL" id="CAF3942021.1"/>
    </source>
</evidence>
<feature type="domain" description="Hermes trasposase DNA-binding" evidence="7">
    <location>
        <begin position="158"/>
        <end position="212"/>
    </location>
</feature>
<evidence type="ECO:0000259" key="7">
    <source>
        <dbReference type="Pfam" id="PF10683"/>
    </source>
</evidence>
<dbReference type="Gene3D" id="1.10.10.1070">
    <property type="entry name" value="Zinc finger, BED domain-containing"/>
    <property type="match status" value="1"/>
</dbReference>
<keyword evidence="4" id="KW-0862">Zinc</keyword>
<evidence type="ECO:0000259" key="6">
    <source>
        <dbReference type="Pfam" id="PF05699"/>
    </source>
</evidence>
<dbReference type="Proteomes" id="UP000663823">
    <property type="component" value="Unassembled WGS sequence"/>
</dbReference>
<feature type="domain" description="HAT C-terminal dimerisation" evidence="6">
    <location>
        <begin position="681"/>
        <end position="761"/>
    </location>
</feature>
<dbReference type="EMBL" id="CAJNOO010002364">
    <property type="protein sequence ID" value="CAF1260746.1"/>
    <property type="molecule type" value="Genomic_DNA"/>
</dbReference>
<reference evidence="10" key="1">
    <citation type="submission" date="2021-02" db="EMBL/GenBank/DDBJ databases">
        <authorList>
            <person name="Nowell W R."/>
        </authorList>
    </citation>
    <scope>NUCLEOTIDE SEQUENCE</scope>
</reference>
<dbReference type="Pfam" id="PF05699">
    <property type="entry name" value="Dimer_Tnp_hAT"/>
    <property type="match status" value="1"/>
</dbReference>
<evidence type="ECO:0000313" key="11">
    <source>
        <dbReference type="Proteomes" id="UP000663874"/>
    </source>
</evidence>
<dbReference type="InterPro" id="IPR012337">
    <property type="entry name" value="RNaseH-like_sf"/>
</dbReference>
<dbReference type="GO" id="GO:0046983">
    <property type="term" value="F:protein dimerization activity"/>
    <property type="evidence" value="ECO:0007669"/>
    <property type="project" value="InterPro"/>
</dbReference>
<dbReference type="EMBL" id="CAJOBE010004669">
    <property type="protein sequence ID" value="CAF3942021.1"/>
    <property type="molecule type" value="Genomic_DNA"/>
</dbReference>
<dbReference type="SUPFAM" id="SSF140996">
    <property type="entry name" value="Hermes dimerisation domain"/>
    <property type="match status" value="1"/>
</dbReference>
<dbReference type="InterPro" id="IPR008906">
    <property type="entry name" value="HATC_C_dom"/>
</dbReference>
<dbReference type="Proteomes" id="UP000663882">
    <property type="component" value="Unassembled WGS sequence"/>
</dbReference>
<name>A0A819K3B7_9BILA</name>
<comment type="caution">
    <text evidence="10">The sequence shown here is derived from an EMBL/GenBank/DDBJ whole genome shotgun (WGS) entry which is preliminary data.</text>
</comment>
<keyword evidence="3" id="KW-0863">Zinc-finger</keyword>
<dbReference type="Proteomes" id="UP000663874">
    <property type="component" value="Unassembled WGS sequence"/>
</dbReference>
<dbReference type="GO" id="GO:0008270">
    <property type="term" value="F:zinc ion binding"/>
    <property type="evidence" value="ECO:0007669"/>
    <property type="project" value="UniProtKB-KW"/>
</dbReference>
<protein>
    <recommendedName>
        <fullName evidence="12">Transposase</fullName>
    </recommendedName>
</protein>
<dbReference type="GO" id="GO:0005634">
    <property type="term" value="C:nucleus"/>
    <property type="evidence" value="ECO:0007669"/>
    <property type="project" value="UniProtKB-SubCell"/>
</dbReference>
<dbReference type="PANTHER" id="PTHR46481">
    <property type="entry name" value="ZINC FINGER BED DOMAIN-CONTAINING PROTEIN 4"/>
    <property type="match status" value="1"/>
</dbReference>
<evidence type="ECO:0008006" key="12">
    <source>
        <dbReference type="Google" id="ProtNLM"/>
    </source>
</evidence>
<proteinExistence type="predicted"/>
<dbReference type="PANTHER" id="PTHR46481:SF10">
    <property type="entry name" value="ZINC FINGER BED DOMAIN-CONTAINING PROTEIN 39"/>
    <property type="match status" value="1"/>
</dbReference>
<evidence type="ECO:0000256" key="2">
    <source>
        <dbReference type="ARBA" id="ARBA00022723"/>
    </source>
</evidence>
<dbReference type="SUPFAM" id="SSF53098">
    <property type="entry name" value="Ribonuclease H-like"/>
    <property type="match status" value="1"/>
</dbReference>
<dbReference type="InterPro" id="IPR052035">
    <property type="entry name" value="ZnF_BED_domain_contain"/>
</dbReference>
<keyword evidence="5" id="KW-0539">Nucleus</keyword>
<dbReference type="AlphaFoldDB" id="A0A819K3B7"/>
<accession>A0A819K3B7</accession>
<evidence type="ECO:0000256" key="4">
    <source>
        <dbReference type="ARBA" id="ARBA00022833"/>
    </source>
</evidence>
<dbReference type="OrthoDB" id="2438421at2759"/>
<evidence type="ECO:0000256" key="1">
    <source>
        <dbReference type="ARBA" id="ARBA00004123"/>
    </source>
</evidence>
<gene>
    <name evidence="10" type="ORF">FNK824_LOCUS22727</name>
    <name evidence="9" type="ORF">OTI717_LOCUS25608</name>
    <name evidence="8" type="ORF">RFH988_LOCUS27662</name>
</gene>
<dbReference type="EMBL" id="CAJOAX010005131">
    <property type="protein sequence ID" value="CAF3936096.1"/>
    <property type="molecule type" value="Genomic_DNA"/>
</dbReference>
<comment type="subcellular location">
    <subcellularLocation>
        <location evidence="1">Nucleus</location>
    </subcellularLocation>
</comment>
<organism evidence="10 11">
    <name type="scientific">Rotaria sordida</name>
    <dbReference type="NCBI Taxonomy" id="392033"/>
    <lineage>
        <taxon>Eukaryota</taxon>
        <taxon>Metazoa</taxon>
        <taxon>Spiralia</taxon>
        <taxon>Gnathifera</taxon>
        <taxon>Rotifera</taxon>
        <taxon>Eurotatoria</taxon>
        <taxon>Bdelloidea</taxon>
        <taxon>Philodinida</taxon>
        <taxon>Philodinidae</taxon>
        <taxon>Rotaria</taxon>
    </lineage>
</organism>
<evidence type="ECO:0000256" key="3">
    <source>
        <dbReference type="ARBA" id="ARBA00022771"/>
    </source>
</evidence>
<dbReference type="InterPro" id="IPR018473">
    <property type="entry name" value="Hermes_transposase_DNA-db"/>
</dbReference>
<sequence>MNSTTDDLLVDICSATSDEENVIPISTCSSKSTTTTTPLYSSRQLQHLLLTDKKKFCILNNKSDKTLAPWWRSFGYPAILNENNEFKRIPGFVSCIKCCLTSIYGPKSGTKRFIAHADRCFPLVSPNSAETGKDDPKSVQLNLDNVVLKRKIKLPNKEQNELKELCAKWVCRDLRPFSVVEDKGFEELAQMFIRIGAQYGLIDAQELLRSRQTVARTVNELALKYRTDLKDQLVEPLKSKSVTICPDFWSNKYTQQAFLGVNITFVNIEHEFKSVDLLCIPFNGVKSYDMILAVLRQHLSEFGITDLSDLNIITDKGANFIKAFAMYDPIYCFGHTLNNILKICFFQQKKKEKSQRDESSIGNTLSTIMPKENSTPVVLDENTSSASESELSDFEENQELYFLNENTLVKFQKKNRTTTITQKMSVNDIPSEAKKILTLIKQTKDLSGLNQEIKAAGGTTLHQACIRQLFNKQKQHLINDLNEQTLKQLVMLLKPFKEMIKIIQYGNAPSLHLVSMCYITLKEVLGSYEMLKQYNKDNNNHDDDENLDFINDYDLEHELPGITWFRQRLLLLLKEMFILDIRHVVATLLHPRYRSLKRFPDHIKNQCHTYVRKKIRQLRDKAEMEIELQPKLSEPTAKQFKNGNNLFSRFESENFDEDSKNVNGSDSDSDEFEYNIKKGDELDRYLLFKFEKNKETIEPLYFWKIYRSEFPFLSQYARSVLSIPATTTNVEREFSTAGWILNERRTNLKPEEVDKILFVRSMEKQ</sequence>
<evidence type="ECO:0000256" key="5">
    <source>
        <dbReference type="ARBA" id="ARBA00023242"/>
    </source>
</evidence>
<evidence type="ECO:0000313" key="9">
    <source>
        <dbReference type="EMBL" id="CAF3936096.1"/>
    </source>
</evidence>